<reference evidence="4" key="1">
    <citation type="submission" date="2016-10" db="EMBL/GenBank/DDBJ databases">
        <authorList>
            <person name="Varghese N."/>
            <person name="Submissions S."/>
        </authorList>
    </citation>
    <scope>NUCLEOTIDE SEQUENCE [LARGE SCALE GENOMIC DNA]</scope>
    <source>
        <strain evidence="4">DSM 26471</strain>
    </source>
</reference>
<accession>A0A1I3UGN5</accession>
<dbReference type="PANTHER" id="PTHR30469:SF15">
    <property type="entry name" value="HLYD FAMILY OF SECRETION PROTEINS"/>
    <property type="match status" value="1"/>
</dbReference>
<name>A0A1I3UGN5_9RHOB</name>
<dbReference type="AlphaFoldDB" id="A0A1I3UGN5"/>
<dbReference type="RefSeq" id="WP_090061561.1">
    <property type="nucleotide sequence ID" value="NZ_FORH01000006.1"/>
</dbReference>
<feature type="chain" id="PRO_5011578252" evidence="2">
    <location>
        <begin position="27"/>
        <end position="364"/>
    </location>
</feature>
<keyword evidence="4" id="KW-1185">Reference proteome</keyword>
<evidence type="ECO:0000313" key="3">
    <source>
        <dbReference type="EMBL" id="SFJ82072.1"/>
    </source>
</evidence>
<dbReference type="InterPro" id="IPR006143">
    <property type="entry name" value="RND_pump_MFP"/>
</dbReference>
<dbReference type="Proteomes" id="UP000199630">
    <property type="component" value="Unassembled WGS sequence"/>
</dbReference>
<dbReference type="GO" id="GO:1990281">
    <property type="term" value="C:efflux pump complex"/>
    <property type="evidence" value="ECO:0007669"/>
    <property type="project" value="TreeGrafter"/>
</dbReference>
<dbReference type="OrthoDB" id="9813967at2"/>
<organism evidence="3 4">
    <name type="scientific">Celeribacter neptunius</name>
    <dbReference type="NCBI Taxonomy" id="588602"/>
    <lineage>
        <taxon>Bacteria</taxon>
        <taxon>Pseudomonadati</taxon>
        <taxon>Pseudomonadota</taxon>
        <taxon>Alphaproteobacteria</taxon>
        <taxon>Rhodobacterales</taxon>
        <taxon>Roseobacteraceae</taxon>
        <taxon>Celeribacter</taxon>
    </lineage>
</organism>
<dbReference type="NCBIfam" id="TIGR01730">
    <property type="entry name" value="RND_mfp"/>
    <property type="match status" value="1"/>
</dbReference>
<keyword evidence="2" id="KW-0732">Signal</keyword>
<dbReference type="Gene3D" id="2.40.50.100">
    <property type="match status" value="1"/>
</dbReference>
<dbReference type="STRING" id="588602.SAMN04487991_3045"/>
<evidence type="ECO:0000256" key="2">
    <source>
        <dbReference type="SAM" id="SignalP"/>
    </source>
</evidence>
<dbReference type="PANTHER" id="PTHR30469">
    <property type="entry name" value="MULTIDRUG RESISTANCE PROTEIN MDTA"/>
    <property type="match status" value="1"/>
</dbReference>
<feature type="signal peptide" evidence="2">
    <location>
        <begin position="1"/>
        <end position="26"/>
    </location>
</feature>
<dbReference type="EMBL" id="FORH01000006">
    <property type="protein sequence ID" value="SFJ82072.1"/>
    <property type="molecule type" value="Genomic_DNA"/>
</dbReference>
<evidence type="ECO:0000256" key="1">
    <source>
        <dbReference type="ARBA" id="ARBA00009477"/>
    </source>
</evidence>
<proteinExistence type="inferred from homology"/>
<dbReference type="Gene3D" id="2.40.420.20">
    <property type="match status" value="1"/>
</dbReference>
<dbReference type="SUPFAM" id="SSF111369">
    <property type="entry name" value="HlyD-like secretion proteins"/>
    <property type="match status" value="1"/>
</dbReference>
<dbReference type="Gene3D" id="2.40.30.170">
    <property type="match status" value="1"/>
</dbReference>
<dbReference type="Gene3D" id="1.10.287.470">
    <property type="entry name" value="Helix hairpin bin"/>
    <property type="match status" value="1"/>
</dbReference>
<gene>
    <name evidence="3" type="ORF">SAMN04487991_3045</name>
</gene>
<protein>
    <submittedName>
        <fullName evidence="3">RND family efflux transporter, MFP subunit</fullName>
    </submittedName>
</protein>
<dbReference type="GO" id="GO:0015562">
    <property type="term" value="F:efflux transmembrane transporter activity"/>
    <property type="evidence" value="ECO:0007669"/>
    <property type="project" value="TreeGrafter"/>
</dbReference>
<sequence length="364" mass="38198">MIKVSRASALLVTGLLVTGLALPGLAEETATAESRTPRPVISEFLSADPAVQRQFSGVIRGQDVSALAFQTSGRLATLDVEAGERVTKGQVLATLDQITLAQDVDVAEAAVSAAQAQADFALSQYERVETLLARDVATTAQIEAARANRIATAAKALSARADLAQAEEAARYGQLVAPRDGIILSTDVEPGTLVSPGVGVLEMADPLGREAIIDVPESFAQVIPENAAFIVQHRAIGVPPVSARLTLMEPIADTSLETRRLRLALIDPPEDYRIGTLISARYDSDAAPVTTLPKTAIAGSDAAPGVWRVAASDGARHVVFTPVELGAEIGDRVVITQGVEPGTEIVTRGVHMLQDGQEIGERQP</sequence>
<evidence type="ECO:0000313" key="4">
    <source>
        <dbReference type="Proteomes" id="UP000199630"/>
    </source>
</evidence>
<comment type="similarity">
    <text evidence="1">Belongs to the membrane fusion protein (MFP) (TC 8.A.1) family.</text>
</comment>